<name>A0A9D4D890_DREPO</name>
<dbReference type="AlphaFoldDB" id="A0A9D4D890"/>
<feature type="domain" description="N-acetyltransferase" evidence="1">
    <location>
        <begin position="1"/>
        <end position="64"/>
    </location>
</feature>
<dbReference type="SUPFAM" id="SSF55729">
    <property type="entry name" value="Acyl-CoA N-acyltransferases (Nat)"/>
    <property type="match status" value="1"/>
</dbReference>
<reference evidence="2" key="1">
    <citation type="journal article" date="2019" name="bioRxiv">
        <title>The Genome of the Zebra Mussel, Dreissena polymorpha: A Resource for Invasive Species Research.</title>
        <authorList>
            <person name="McCartney M.A."/>
            <person name="Auch B."/>
            <person name="Kono T."/>
            <person name="Mallez S."/>
            <person name="Zhang Y."/>
            <person name="Obille A."/>
            <person name="Becker A."/>
            <person name="Abrahante J.E."/>
            <person name="Garbe J."/>
            <person name="Badalamenti J.P."/>
            <person name="Herman A."/>
            <person name="Mangelson H."/>
            <person name="Liachko I."/>
            <person name="Sullivan S."/>
            <person name="Sone E.D."/>
            <person name="Koren S."/>
            <person name="Silverstein K.A.T."/>
            <person name="Beckman K.B."/>
            <person name="Gohl D.M."/>
        </authorList>
    </citation>
    <scope>NUCLEOTIDE SEQUENCE</scope>
    <source>
        <strain evidence="2">Duluth1</strain>
        <tissue evidence="2">Whole animal</tissue>
    </source>
</reference>
<keyword evidence="3" id="KW-1185">Reference proteome</keyword>
<dbReference type="InterPro" id="IPR000182">
    <property type="entry name" value="GNAT_dom"/>
</dbReference>
<evidence type="ECO:0000259" key="1">
    <source>
        <dbReference type="PROSITE" id="PS51186"/>
    </source>
</evidence>
<accession>A0A9D4D890</accession>
<dbReference type="GO" id="GO:0016747">
    <property type="term" value="F:acyltransferase activity, transferring groups other than amino-acyl groups"/>
    <property type="evidence" value="ECO:0007669"/>
    <property type="project" value="InterPro"/>
</dbReference>
<organism evidence="2 3">
    <name type="scientific">Dreissena polymorpha</name>
    <name type="common">Zebra mussel</name>
    <name type="synonym">Mytilus polymorpha</name>
    <dbReference type="NCBI Taxonomy" id="45954"/>
    <lineage>
        <taxon>Eukaryota</taxon>
        <taxon>Metazoa</taxon>
        <taxon>Spiralia</taxon>
        <taxon>Lophotrochozoa</taxon>
        <taxon>Mollusca</taxon>
        <taxon>Bivalvia</taxon>
        <taxon>Autobranchia</taxon>
        <taxon>Heteroconchia</taxon>
        <taxon>Euheterodonta</taxon>
        <taxon>Imparidentia</taxon>
        <taxon>Neoheterodontei</taxon>
        <taxon>Myida</taxon>
        <taxon>Dreissenoidea</taxon>
        <taxon>Dreissenidae</taxon>
        <taxon>Dreissena</taxon>
    </lineage>
</organism>
<dbReference type="Gene3D" id="3.40.630.30">
    <property type="match status" value="1"/>
</dbReference>
<dbReference type="PROSITE" id="PS51186">
    <property type="entry name" value="GNAT"/>
    <property type="match status" value="1"/>
</dbReference>
<dbReference type="Pfam" id="PF00583">
    <property type="entry name" value="Acetyltransf_1"/>
    <property type="match status" value="1"/>
</dbReference>
<proteinExistence type="predicted"/>
<gene>
    <name evidence="2" type="ORF">DPMN_046554</name>
</gene>
<dbReference type="EMBL" id="JAIWYP010000011">
    <property type="protein sequence ID" value="KAH3739864.1"/>
    <property type="molecule type" value="Genomic_DNA"/>
</dbReference>
<evidence type="ECO:0000313" key="3">
    <source>
        <dbReference type="Proteomes" id="UP000828390"/>
    </source>
</evidence>
<sequence>MEKAEAEARCRQCKAMTLYVTTDNRARHLYERQGYSVIATESVCGCLGCCIGPPGSVYEMSKPL</sequence>
<evidence type="ECO:0000313" key="2">
    <source>
        <dbReference type="EMBL" id="KAH3739864.1"/>
    </source>
</evidence>
<reference evidence="2" key="2">
    <citation type="submission" date="2020-11" db="EMBL/GenBank/DDBJ databases">
        <authorList>
            <person name="McCartney M.A."/>
            <person name="Auch B."/>
            <person name="Kono T."/>
            <person name="Mallez S."/>
            <person name="Becker A."/>
            <person name="Gohl D.M."/>
            <person name="Silverstein K.A.T."/>
            <person name="Koren S."/>
            <person name="Bechman K.B."/>
            <person name="Herman A."/>
            <person name="Abrahante J.E."/>
            <person name="Garbe J."/>
        </authorList>
    </citation>
    <scope>NUCLEOTIDE SEQUENCE</scope>
    <source>
        <strain evidence="2">Duluth1</strain>
        <tissue evidence="2">Whole animal</tissue>
    </source>
</reference>
<comment type="caution">
    <text evidence="2">The sequence shown here is derived from an EMBL/GenBank/DDBJ whole genome shotgun (WGS) entry which is preliminary data.</text>
</comment>
<dbReference type="InterPro" id="IPR016181">
    <property type="entry name" value="Acyl_CoA_acyltransferase"/>
</dbReference>
<dbReference type="Proteomes" id="UP000828390">
    <property type="component" value="Unassembled WGS sequence"/>
</dbReference>
<protein>
    <recommendedName>
        <fullName evidence="1">N-acetyltransferase domain-containing protein</fullName>
    </recommendedName>
</protein>